<dbReference type="InterPro" id="IPR036397">
    <property type="entry name" value="RNaseH_sf"/>
</dbReference>
<dbReference type="SUPFAM" id="SSF56672">
    <property type="entry name" value="DNA/RNA polymerases"/>
    <property type="match status" value="1"/>
</dbReference>
<keyword evidence="9" id="KW-0238">DNA-binding</keyword>
<evidence type="ECO:0000256" key="9">
    <source>
        <dbReference type="ARBA" id="ARBA00023125"/>
    </source>
</evidence>
<name>Q4ZJZ6_RSVSR</name>
<dbReference type="GO" id="GO:0044826">
    <property type="term" value="P:viral genome integration into host DNA"/>
    <property type="evidence" value="ECO:0007669"/>
    <property type="project" value="UniProtKB-KW"/>
</dbReference>
<evidence type="ECO:0000256" key="3">
    <source>
        <dbReference type="ARBA" id="ARBA00022722"/>
    </source>
</evidence>
<dbReference type="GO" id="GO:0004523">
    <property type="term" value="F:RNA-DNA hybrid ribonuclease activity"/>
    <property type="evidence" value="ECO:0007669"/>
    <property type="project" value="InterPro"/>
</dbReference>
<keyword evidence="11" id="KW-1179">Viral genome integration</keyword>
<dbReference type="GO" id="GO:0003964">
    <property type="term" value="F:RNA-directed DNA polymerase activity"/>
    <property type="evidence" value="ECO:0007669"/>
    <property type="project" value="UniProtKB-KW"/>
</dbReference>
<dbReference type="GO" id="GO:0015074">
    <property type="term" value="P:DNA integration"/>
    <property type="evidence" value="ECO:0007669"/>
    <property type="project" value="UniProtKB-KW"/>
</dbReference>
<evidence type="ECO:0000256" key="12">
    <source>
        <dbReference type="ARBA" id="ARBA00023268"/>
    </source>
</evidence>
<dbReference type="Gene3D" id="3.30.420.10">
    <property type="entry name" value="Ribonuclease H-like superfamily/Ribonuclease H"/>
    <property type="match status" value="2"/>
</dbReference>
<evidence type="ECO:0000256" key="5">
    <source>
        <dbReference type="ARBA" id="ARBA00022759"/>
    </source>
</evidence>
<dbReference type="PROSITE" id="PS50878">
    <property type="entry name" value="RT_POL"/>
    <property type="match status" value="1"/>
</dbReference>
<keyword evidence="7" id="KW-0229">DNA integration</keyword>
<dbReference type="Gene3D" id="3.30.70.270">
    <property type="match status" value="2"/>
</dbReference>
<keyword evidence="8" id="KW-0695">RNA-directed DNA polymerase</keyword>
<dbReference type="GO" id="GO:0075713">
    <property type="term" value="P:establishment of integrated proviral latency"/>
    <property type="evidence" value="ECO:0007669"/>
    <property type="project" value="UniProtKB-KW"/>
</dbReference>
<dbReference type="PROSITE" id="PS50879">
    <property type="entry name" value="RNASE_H_1"/>
    <property type="match status" value="1"/>
</dbReference>
<accession>Q4ZJZ6</accession>
<dbReference type="InterPro" id="IPR043128">
    <property type="entry name" value="Rev_trsase/Diguanyl_cyclase"/>
</dbReference>
<dbReference type="Pfam" id="PF00552">
    <property type="entry name" value="IN_DBD_C"/>
    <property type="match status" value="1"/>
</dbReference>
<dbReference type="CDD" id="cd01645">
    <property type="entry name" value="RT_Rtv"/>
    <property type="match status" value="1"/>
</dbReference>
<dbReference type="SUPFAM" id="SSF50122">
    <property type="entry name" value="DNA-binding domain of retroviral integrase"/>
    <property type="match status" value="1"/>
</dbReference>
<evidence type="ECO:0000259" key="20">
    <source>
        <dbReference type="PROSITE" id="PS50994"/>
    </source>
</evidence>
<evidence type="ECO:0000256" key="4">
    <source>
        <dbReference type="ARBA" id="ARBA00022723"/>
    </source>
</evidence>
<dbReference type="PANTHER" id="PTHR41694:SF3">
    <property type="entry name" value="RNA-DIRECTED DNA POLYMERASE-RELATED"/>
    <property type="match status" value="1"/>
</dbReference>
<keyword evidence="14" id="KW-0863">Zinc-finger</keyword>
<evidence type="ECO:0000313" key="22">
    <source>
        <dbReference type="EMBL" id="BAD98246.1"/>
    </source>
</evidence>
<evidence type="ECO:0000256" key="11">
    <source>
        <dbReference type="ARBA" id="ARBA00023195"/>
    </source>
</evidence>
<evidence type="ECO:0000256" key="16">
    <source>
        <dbReference type="SAM" id="MobiDB-lite"/>
    </source>
</evidence>
<dbReference type="GO" id="GO:0003677">
    <property type="term" value="F:DNA binding"/>
    <property type="evidence" value="ECO:0007669"/>
    <property type="project" value="UniProtKB-KW"/>
</dbReference>
<keyword evidence="14" id="KW-0862">Zinc</keyword>
<dbReference type="Gene3D" id="3.10.10.10">
    <property type="entry name" value="HIV Type 1 Reverse Transcriptase, subunit A, domain 1"/>
    <property type="match status" value="1"/>
</dbReference>
<dbReference type="Gene3D" id="1.10.10.200">
    <property type="match status" value="1"/>
</dbReference>
<evidence type="ECO:0000313" key="23">
    <source>
        <dbReference type="Proteomes" id="UP000159478"/>
    </source>
</evidence>
<dbReference type="FunFam" id="1.10.10.200:FF:000010">
    <property type="entry name" value="Gag-Pol polyprotein"/>
    <property type="match status" value="1"/>
</dbReference>
<dbReference type="InterPro" id="IPR001584">
    <property type="entry name" value="Integrase_cat-core"/>
</dbReference>
<organism evidence="22 23">
    <name type="scientific">Rous sarcoma virus - Schmidt-Ruppin D</name>
    <dbReference type="NCBI Taxonomy" id="269448"/>
    <lineage>
        <taxon>Viruses</taxon>
        <taxon>Riboviria</taxon>
        <taxon>Pararnavirae</taxon>
        <taxon>Artverviricota</taxon>
        <taxon>Revtraviricetes</taxon>
        <taxon>Ortervirales</taxon>
        <taxon>Retroviridae</taxon>
        <taxon>Orthoretrovirinae</taxon>
        <taxon>Alpharetrovirus</taxon>
        <taxon>Alpharetrovirus avirousar</taxon>
        <taxon>Rous sarcoma virus</taxon>
    </lineage>
</organism>
<evidence type="ECO:0000256" key="10">
    <source>
        <dbReference type="ARBA" id="ARBA00023172"/>
    </source>
</evidence>
<dbReference type="InterPro" id="IPR000477">
    <property type="entry name" value="RT_dom"/>
</dbReference>
<proteinExistence type="predicted"/>
<dbReference type="Pfam" id="PF00078">
    <property type="entry name" value="RVT_1"/>
    <property type="match status" value="1"/>
</dbReference>
<keyword evidence="1" id="KW-0808">Transferase</keyword>
<keyword evidence="10" id="KW-0233">DNA recombination</keyword>
<sequence>TVALHLAIPLKWKPDHTPVWIDQWPLPEGKLVALTQLVEKELQLGHIEPSLSCWNTPVFVIRKASGSYRLLHDLRAVNAKLVPFGAVQQGAPVLSALPRGWPLMVLDLKDCFFSIPLAEQDREAFAFTLPSVNNQAPARRFQWKVLPQGMTCSPTICQLVVGQVLEPLRLKHPSLRMLHYMDDLLLAASSHDGLEEAGEEVISTLERAGFTISPDKVQREPGVQYLGYKLGSTYVAPVGLVAEPRIATLWDVQKLVGSLQWLRPALGIPPRLMGPFYEQLRGSDPNEAREWNLDMKMAWREIVQLSTTAALERWDPALPLEGAVARCEQGAIGVLGQGLSTHPRPCLWLFSTQPTKAFTAWIEVLTLLITKLRASAVRTFGKEVDILLLPACFREDLPLPEGILLALRGFAGKIRSSDTPSIFDIARPLHVSLKVRVTDHPVPGPTAFTDASSSTHKGVVVWREGPRWEIKEIADLGASVQQLEARAVAMALLLWPTTPTNVVTDSAFVAKMLLKMGQEGVPSTAAAFILEDALSQRSAMAAILHVRSHSEVPGFFTEGNDVADSQATFQAYPLREAKDLHTALHIGPRALSKACNISMQQAREVVQTCPHCNSAPALEAGVNPRGLGPLQIWQTDFTLEPRMAPRSWLAVTVDTASSAIVVTQHGRVTSVAAQHHWATAIAVLGRPKAIKTDNGSCFTSKSTREWLARWGIAHTTGIPGNSQGQAMVERANRLLKDKIRVLAEGDGFMKRIPASKQGELLAKAMYALNHFERGENTKTPIQKHWRPTVLTEGPPVKIRIETGEWEKGWNVLVWGRGYAAVKNRDTDKVIWVPSRKVKPDVTQKDEVTKKDEASPLFAGISDWIPWEDEQEGLQGETASNKQERPGEDTLAANES</sequence>
<feature type="domain" description="Integrase catalytic" evidence="20">
    <location>
        <begin position="625"/>
        <end position="788"/>
    </location>
</feature>
<dbReference type="InterPro" id="IPR010661">
    <property type="entry name" value="RVT_thumb"/>
</dbReference>
<keyword evidence="12" id="KW-0511">Multifunctional enzyme</keyword>
<gene>
    <name evidence="22" type="primary">pol</name>
</gene>
<dbReference type="InterPro" id="IPR001037">
    <property type="entry name" value="Integrase_C_retrovir"/>
</dbReference>
<dbReference type="InterPro" id="IPR003308">
    <property type="entry name" value="Integrase_Zn-bd_dom_N"/>
</dbReference>
<keyword evidence="6" id="KW-0378">Hydrolase</keyword>
<evidence type="ECO:0000256" key="8">
    <source>
        <dbReference type="ARBA" id="ARBA00022918"/>
    </source>
</evidence>
<dbReference type="Proteomes" id="UP000159478">
    <property type="component" value="Segment"/>
</dbReference>
<evidence type="ECO:0000259" key="21">
    <source>
        <dbReference type="PROSITE" id="PS51027"/>
    </source>
</evidence>
<keyword evidence="4" id="KW-0479">Metal-binding</keyword>
<dbReference type="InterPro" id="IPR012337">
    <property type="entry name" value="RNaseH-like_sf"/>
</dbReference>
<keyword evidence="2" id="KW-0548">Nucleotidyltransferase</keyword>
<evidence type="ECO:0000256" key="13">
    <source>
        <dbReference type="ARBA" id="ARBA00023296"/>
    </source>
</evidence>
<protein>
    <submittedName>
        <fullName evidence="22">Pol protein</fullName>
    </submittedName>
</protein>
<dbReference type="Pfam" id="PF06817">
    <property type="entry name" value="RVT_thumb"/>
    <property type="match status" value="1"/>
</dbReference>
<dbReference type="GO" id="GO:0006310">
    <property type="term" value="P:DNA recombination"/>
    <property type="evidence" value="ECO:0007669"/>
    <property type="project" value="UniProtKB-KW"/>
</dbReference>
<reference evidence="22 23" key="1">
    <citation type="submission" date="1992-02" db="EMBL/GenBank/DDBJ databases">
        <title>Rous sarcoma virus complete genome.</title>
        <authorList>
            <person name="Kihira Y."/>
        </authorList>
    </citation>
    <scope>NUCLEOTIDE SEQUENCE [LARGE SCALE GENOMIC DNA]</scope>
    <source>
        <strain evidence="22">Schmidt-Ruppin D</strain>
    </source>
</reference>
<evidence type="ECO:0000256" key="7">
    <source>
        <dbReference type="ARBA" id="ARBA00022908"/>
    </source>
</evidence>
<dbReference type="InterPro" id="IPR036862">
    <property type="entry name" value="Integrase_C_dom_sf_retrovir"/>
</dbReference>
<evidence type="ECO:0000259" key="19">
    <source>
        <dbReference type="PROSITE" id="PS50879"/>
    </source>
</evidence>
<dbReference type="InterPro" id="IPR017856">
    <property type="entry name" value="Integrase-like_N"/>
</dbReference>
<dbReference type="GO" id="GO:0046718">
    <property type="term" value="P:symbiont entry into host cell"/>
    <property type="evidence" value="ECO:0007669"/>
    <property type="project" value="UniProtKB-KW"/>
</dbReference>
<dbReference type="PROSITE" id="PS51027">
    <property type="entry name" value="INTEGRASE_DBD"/>
    <property type="match status" value="1"/>
</dbReference>
<evidence type="ECO:0000259" key="18">
    <source>
        <dbReference type="PROSITE" id="PS50878"/>
    </source>
</evidence>
<feature type="domain" description="Integrase-type" evidence="21">
    <location>
        <begin position="794"/>
        <end position="842"/>
    </location>
</feature>
<dbReference type="PANTHER" id="PTHR41694">
    <property type="entry name" value="ENDOGENOUS RETROVIRUS GROUP K MEMBER POL PROTEIN"/>
    <property type="match status" value="1"/>
</dbReference>
<keyword evidence="5" id="KW-0255">Endonuclease</keyword>
<evidence type="ECO:0000256" key="15">
    <source>
        <dbReference type="PROSITE-ProRule" id="PRU00506"/>
    </source>
</evidence>
<evidence type="ECO:0000256" key="1">
    <source>
        <dbReference type="ARBA" id="ARBA00022679"/>
    </source>
</evidence>
<dbReference type="InterPro" id="IPR043502">
    <property type="entry name" value="DNA/RNA_pol_sf"/>
</dbReference>
<dbReference type="InterPro" id="IPR002156">
    <property type="entry name" value="RNaseH_domain"/>
</dbReference>
<dbReference type="FunFam" id="3.30.420.10:FF:000184">
    <property type="entry name" value="Gag-Pol polyprotein"/>
    <property type="match status" value="1"/>
</dbReference>
<dbReference type="Pfam" id="PF02022">
    <property type="entry name" value="Integrase_Zn"/>
    <property type="match status" value="1"/>
</dbReference>
<dbReference type="Gene3D" id="2.30.30.10">
    <property type="entry name" value="Integrase, C-terminal domain superfamily, retroviral"/>
    <property type="match status" value="1"/>
</dbReference>
<evidence type="ECO:0000256" key="2">
    <source>
        <dbReference type="ARBA" id="ARBA00022695"/>
    </source>
</evidence>
<dbReference type="SUPFAM" id="SSF46919">
    <property type="entry name" value="N-terminal Zn binding domain of HIV integrase"/>
    <property type="match status" value="1"/>
</dbReference>
<feature type="DNA-binding region" description="Integrase-type" evidence="15">
    <location>
        <begin position="794"/>
        <end position="842"/>
    </location>
</feature>
<evidence type="ECO:0000259" key="17">
    <source>
        <dbReference type="PROSITE" id="PS50876"/>
    </source>
</evidence>
<feature type="domain" description="Reverse transcriptase" evidence="18">
    <location>
        <begin position="42"/>
        <end position="230"/>
    </location>
</feature>
<feature type="region of interest" description="Disordered" evidence="16">
    <location>
        <begin position="858"/>
        <end position="895"/>
    </location>
</feature>
<dbReference type="GO" id="GO:0035613">
    <property type="term" value="F:RNA stem-loop binding"/>
    <property type="evidence" value="ECO:0007669"/>
    <property type="project" value="TreeGrafter"/>
</dbReference>
<evidence type="ECO:0000256" key="14">
    <source>
        <dbReference type="PROSITE-ProRule" id="PRU00450"/>
    </source>
</evidence>
<dbReference type="Pfam" id="PF00665">
    <property type="entry name" value="rve"/>
    <property type="match status" value="1"/>
</dbReference>
<dbReference type="PROSITE" id="PS50994">
    <property type="entry name" value="INTEGRASE"/>
    <property type="match status" value="1"/>
</dbReference>
<feature type="domain" description="Integrase-type" evidence="17">
    <location>
        <begin position="572"/>
        <end position="613"/>
    </location>
</feature>
<keyword evidence="3" id="KW-0540">Nuclease</keyword>
<feature type="non-terminal residue" evidence="22">
    <location>
        <position position="1"/>
    </location>
</feature>
<evidence type="ECO:0000256" key="6">
    <source>
        <dbReference type="ARBA" id="ARBA00022801"/>
    </source>
</evidence>
<dbReference type="PROSITE" id="PS50876">
    <property type="entry name" value="ZF_INTEGRASE"/>
    <property type="match status" value="1"/>
</dbReference>
<feature type="domain" description="RNase H type-1" evidence="19">
    <location>
        <begin position="441"/>
        <end position="572"/>
    </location>
</feature>
<dbReference type="EMBL" id="D10652">
    <property type="protein sequence ID" value="BAD98246.1"/>
    <property type="molecule type" value="Genomic_RNA"/>
</dbReference>
<dbReference type="GO" id="GO:0008270">
    <property type="term" value="F:zinc ion binding"/>
    <property type="evidence" value="ECO:0007669"/>
    <property type="project" value="UniProtKB-KW"/>
</dbReference>
<dbReference type="SUPFAM" id="SSF53098">
    <property type="entry name" value="Ribonuclease H-like"/>
    <property type="match status" value="2"/>
</dbReference>
<keyword evidence="13" id="KW-1160">Virus entry into host cell</keyword>